<sequence>ETWPSLDVPPPIMPEFNALVNFDKIPPAPVRLNESACPTTNSYCNWYCTGCLNEDITNCPNPGVDLLSFLKSQGITITFFVIGSNVVKHPEILKQAYNLGHEIGIHTWSHPYLTTQSNQQIIAELQWTAKIINATIGVTPAYMRPPYGDVDDRVRNIASQLGYKVVLWDRDTKDWMFSNSAFKFSWIEENFTTWVNQPSTTGHISLEHDLYNQTAMQGPKIVPILLGAHYKIKPVALCTGDTNPYQSDLNDSSNNGSTQTTCSSNSPTSTSTSTAVTAGLSASTSVD</sequence>
<evidence type="ECO:0000313" key="2">
    <source>
        <dbReference type="Proteomes" id="UP000789525"/>
    </source>
</evidence>
<accession>A0ACA9NG56</accession>
<protein>
    <submittedName>
        <fullName evidence="1">1924_t:CDS:1</fullName>
    </submittedName>
</protein>
<dbReference type="EMBL" id="CAJVPT010021203">
    <property type="protein sequence ID" value="CAG8653732.1"/>
    <property type="molecule type" value="Genomic_DNA"/>
</dbReference>
<dbReference type="Proteomes" id="UP000789525">
    <property type="component" value="Unassembled WGS sequence"/>
</dbReference>
<feature type="non-terminal residue" evidence="1">
    <location>
        <position position="287"/>
    </location>
</feature>
<organism evidence="1 2">
    <name type="scientific">Acaulospora colombiana</name>
    <dbReference type="NCBI Taxonomy" id="27376"/>
    <lineage>
        <taxon>Eukaryota</taxon>
        <taxon>Fungi</taxon>
        <taxon>Fungi incertae sedis</taxon>
        <taxon>Mucoromycota</taxon>
        <taxon>Glomeromycotina</taxon>
        <taxon>Glomeromycetes</taxon>
        <taxon>Diversisporales</taxon>
        <taxon>Acaulosporaceae</taxon>
        <taxon>Acaulospora</taxon>
    </lineage>
</organism>
<evidence type="ECO:0000313" key="1">
    <source>
        <dbReference type="EMBL" id="CAG8653732.1"/>
    </source>
</evidence>
<name>A0ACA9NG56_9GLOM</name>
<gene>
    <name evidence="1" type="ORF">ACOLOM_LOCUS8335</name>
</gene>
<proteinExistence type="predicted"/>
<comment type="caution">
    <text evidence="1">The sequence shown here is derived from an EMBL/GenBank/DDBJ whole genome shotgun (WGS) entry which is preliminary data.</text>
</comment>
<keyword evidence="2" id="KW-1185">Reference proteome</keyword>
<feature type="non-terminal residue" evidence="1">
    <location>
        <position position="1"/>
    </location>
</feature>
<reference evidence="1" key="1">
    <citation type="submission" date="2021-06" db="EMBL/GenBank/DDBJ databases">
        <authorList>
            <person name="Kallberg Y."/>
            <person name="Tangrot J."/>
            <person name="Rosling A."/>
        </authorList>
    </citation>
    <scope>NUCLEOTIDE SEQUENCE</scope>
    <source>
        <strain evidence="1">CL356</strain>
    </source>
</reference>